<protein>
    <submittedName>
        <fullName evidence="4">Uncharacterized protein</fullName>
    </submittedName>
</protein>
<feature type="region of interest" description="Disordered" evidence="1">
    <location>
        <begin position="1"/>
        <end position="60"/>
    </location>
</feature>
<evidence type="ECO:0000313" key="4">
    <source>
        <dbReference type="EMBL" id="GMN74988.1"/>
    </source>
</evidence>
<name>A0AA88JFC8_FICCA</name>
<evidence type="ECO:0000313" key="3">
    <source>
        <dbReference type="EMBL" id="GMN74985.1"/>
    </source>
</evidence>
<evidence type="ECO:0000256" key="1">
    <source>
        <dbReference type="SAM" id="MobiDB-lite"/>
    </source>
</evidence>
<evidence type="ECO:0000313" key="5">
    <source>
        <dbReference type="EMBL" id="GMN74991.1"/>
    </source>
</evidence>
<accession>A0AA88JFC8</accession>
<feature type="compositionally biased region" description="Basic and acidic residues" evidence="1">
    <location>
        <begin position="32"/>
        <end position="50"/>
    </location>
</feature>
<dbReference type="EMBL" id="BTGU01013697">
    <property type="protein sequence ID" value="GMN74991.1"/>
    <property type="molecule type" value="Genomic_DNA"/>
</dbReference>
<proteinExistence type="predicted"/>
<organism evidence="4 6">
    <name type="scientific">Ficus carica</name>
    <name type="common">Common fig</name>
    <dbReference type="NCBI Taxonomy" id="3494"/>
    <lineage>
        <taxon>Eukaryota</taxon>
        <taxon>Viridiplantae</taxon>
        <taxon>Streptophyta</taxon>
        <taxon>Embryophyta</taxon>
        <taxon>Tracheophyta</taxon>
        <taxon>Spermatophyta</taxon>
        <taxon>Magnoliopsida</taxon>
        <taxon>eudicotyledons</taxon>
        <taxon>Gunneridae</taxon>
        <taxon>Pentapetalae</taxon>
        <taxon>rosids</taxon>
        <taxon>fabids</taxon>
        <taxon>Rosales</taxon>
        <taxon>Moraceae</taxon>
        <taxon>Ficeae</taxon>
        <taxon>Ficus</taxon>
    </lineage>
</organism>
<comment type="caution">
    <text evidence="4">The sequence shown here is derived from an EMBL/GenBank/DDBJ whole genome shotgun (WGS) entry which is preliminary data.</text>
</comment>
<keyword evidence="6" id="KW-1185">Reference proteome</keyword>
<gene>
    <name evidence="2" type="ORF">TIFTF001_053961</name>
    <name evidence="3" type="ORF">TIFTF001_053962</name>
    <name evidence="4" type="ORF">TIFTF001_053963</name>
    <name evidence="5" type="ORF">TIFTF001_053964</name>
</gene>
<dbReference type="AlphaFoldDB" id="A0AA88JFC8"/>
<dbReference type="EMBL" id="BTGU01013694">
    <property type="protein sequence ID" value="GMN74983.1"/>
    <property type="molecule type" value="Genomic_DNA"/>
</dbReference>
<dbReference type="EMBL" id="BTGU01013695">
    <property type="protein sequence ID" value="GMN74985.1"/>
    <property type="molecule type" value="Genomic_DNA"/>
</dbReference>
<reference evidence="4" key="1">
    <citation type="submission" date="2023-07" db="EMBL/GenBank/DDBJ databases">
        <title>draft genome sequence of fig (Ficus carica).</title>
        <authorList>
            <person name="Takahashi T."/>
            <person name="Nishimura K."/>
        </authorList>
    </citation>
    <scope>NUCLEOTIDE SEQUENCE</scope>
</reference>
<evidence type="ECO:0000313" key="2">
    <source>
        <dbReference type="EMBL" id="GMN74983.1"/>
    </source>
</evidence>
<dbReference type="EMBL" id="BTGU01013696">
    <property type="protein sequence ID" value="GMN74988.1"/>
    <property type="molecule type" value="Genomic_DNA"/>
</dbReference>
<dbReference type="Proteomes" id="UP001187192">
    <property type="component" value="Unassembled WGS sequence"/>
</dbReference>
<evidence type="ECO:0000313" key="6">
    <source>
        <dbReference type="Proteomes" id="UP001187192"/>
    </source>
</evidence>
<sequence length="84" mass="9825">MDRDPKKPQKKVPLERLGPIGGMEARQPPAPHSEREEHDRERQRKQKNADAEETAPTVFFPTKFCRVYNSPKLTRDSNLRSPDW</sequence>